<dbReference type="RefSeq" id="WP_379791968.1">
    <property type="nucleotide sequence ID" value="NZ_JBHSQB010000007.1"/>
</dbReference>
<comment type="caution">
    <text evidence="2">The sequence shown here is derived from an EMBL/GenBank/DDBJ whole genome shotgun (WGS) entry which is preliminary data.</text>
</comment>
<evidence type="ECO:0000256" key="1">
    <source>
        <dbReference type="SAM" id="Phobius"/>
    </source>
</evidence>
<accession>A0ABW1PNI2</accession>
<evidence type="ECO:0000313" key="3">
    <source>
        <dbReference type="Proteomes" id="UP001596287"/>
    </source>
</evidence>
<evidence type="ECO:0008006" key="4">
    <source>
        <dbReference type="Google" id="ProtNLM"/>
    </source>
</evidence>
<keyword evidence="1" id="KW-0812">Transmembrane</keyword>
<evidence type="ECO:0000313" key="2">
    <source>
        <dbReference type="EMBL" id="MFC6097089.1"/>
    </source>
</evidence>
<sequence length="522" mass="60014">MVWWKKVLIGIVSLIGLVFIANIGLNFWIKKRLPIVINENNNSPYQITYKSLDVTLLDGSATIKGITLVPKSSLEKKDVKSGIYATIVSINVENISAWSILFSDKIKASKIKINKPEIILFKADEKALNNPKSIRDKVVAPFKNTISVSDIYLFNASLKIISTKTDKASLLVHNLSMQLEGLVLDDATLEEKIPFTYRDFKLDCDSIYYRANEFYHITANQIKTNKTDLKIADFNLIPEYNRPEFVRRIPKEKDIFTINAEEVSINNMDWGFKNDKFYFNSTNIFLDKVFANIYRPKMPADDLSKKPLYNKLLREMKFPMHVDTLAIRESTLEYEEEKTFEKGAGLLSFNKFNMFVTDVNSGYGQKKLPEMKINVNCKFMNVSPMKVTWKINILDKNDGFNIKGSILNFPAKQLKPFTKPYMNVAVDGMLNEVYFNFTGNDKTSKGDFAIKYDDIKVTIFRKNKPQKKNKLLSAVGNLLVKNDSDEKLAEAKVELERIPEKSFYNFLWRNIGEGLKETLLKI</sequence>
<organism evidence="2 3">
    <name type="scientific">Flavobacterium qiangtangense</name>
    <dbReference type="NCBI Taxonomy" id="1442595"/>
    <lineage>
        <taxon>Bacteria</taxon>
        <taxon>Pseudomonadati</taxon>
        <taxon>Bacteroidota</taxon>
        <taxon>Flavobacteriia</taxon>
        <taxon>Flavobacteriales</taxon>
        <taxon>Flavobacteriaceae</taxon>
        <taxon>Flavobacterium</taxon>
    </lineage>
</organism>
<keyword evidence="3" id="KW-1185">Reference proteome</keyword>
<keyword evidence="1" id="KW-1133">Transmembrane helix</keyword>
<dbReference type="EMBL" id="JBHSQB010000007">
    <property type="protein sequence ID" value="MFC6097089.1"/>
    <property type="molecule type" value="Genomic_DNA"/>
</dbReference>
<reference evidence="3" key="1">
    <citation type="journal article" date="2019" name="Int. J. Syst. Evol. Microbiol.">
        <title>The Global Catalogue of Microorganisms (GCM) 10K type strain sequencing project: providing services to taxonomists for standard genome sequencing and annotation.</title>
        <authorList>
            <consortium name="The Broad Institute Genomics Platform"/>
            <consortium name="The Broad Institute Genome Sequencing Center for Infectious Disease"/>
            <person name="Wu L."/>
            <person name="Ma J."/>
        </authorList>
    </citation>
    <scope>NUCLEOTIDE SEQUENCE [LARGE SCALE GENOMIC DNA]</scope>
    <source>
        <strain evidence="3">CCUG 49679</strain>
    </source>
</reference>
<protein>
    <recommendedName>
        <fullName evidence="4">DUF748 domain-containing protein</fullName>
    </recommendedName>
</protein>
<feature type="transmembrane region" description="Helical" evidence="1">
    <location>
        <begin position="7"/>
        <end position="29"/>
    </location>
</feature>
<dbReference type="Proteomes" id="UP001596287">
    <property type="component" value="Unassembled WGS sequence"/>
</dbReference>
<name>A0ABW1PNI2_9FLAO</name>
<keyword evidence="1" id="KW-0472">Membrane</keyword>
<gene>
    <name evidence="2" type="ORF">ACFPVY_10580</name>
</gene>
<proteinExistence type="predicted"/>